<evidence type="ECO:0000313" key="3">
    <source>
        <dbReference type="EMBL" id="MFD1220125.1"/>
    </source>
</evidence>
<proteinExistence type="predicted"/>
<gene>
    <name evidence="3" type="ORF">ACFQ4B_08345</name>
</gene>
<accession>A0ABW3UKM0</accession>
<keyword evidence="2" id="KW-0732">Signal</keyword>
<feature type="chain" id="PRO_5045418816" description="DUF11 domain-containing protein" evidence="2">
    <location>
        <begin position="37"/>
        <end position="763"/>
    </location>
</feature>
<comment type="caution">
    <text evidence="3">The sequence shown here is derived from an EMBL/GenBank/DDBJ whole genome shotgun (WGS) entry which is preliminary data.</text>
</comment>
<feature type="compositionally biased region" description="Low complexity" evidence="1">
    <location>
        <begin position="408"/>
        <end position="475"/>
    </location>
</feature>
<feature type="region of interest" description="Disordered" evidence="1">
    <location>
        <begin position="405"/>
        <end position="475"/>
    </location>
</feature>
<evidence type="ECO:0000256" key="2">
    <source>
        <dbReference type="SAM" id="SignalP"/>
    </source>
</evidence>
<feature type="signal peptide" evidence="2">
    <location>
        <begin position="1"/>
        <end position="36"/>
    </location>
</feature>
<name>A0ABW3UKM0_9BACL</name>
<reference evidence="4" key="1">
    <citation type="journal article" date="2019" name="Int. J. Syst. Evol. Microbiol.">
        <title>The Global Catalogue of Microorganisms (GCM) 10K type strain sequencing project: providing services to taxonomists for standard genome sequencing and annotation.</title>
        <authorList>
            <consortium name="The Broad Institute Genomics Platform"/>
            <consortium name="The Broad Institute Genome Sequencing Center for Infectious Disease"/>
            <person name="Wu L."/>
            <person name="Ma J."/>
        </authorList>
    </citation>
    <scope>NUCLEOTIDE SEQUENCE [LARGE SCALE GENOMIC DNA]</scope>
    <source>
        <strain evidence="4">CCUG 53270</strain>
    </source>
</reference>
<dbReference type="EMBL" id="JBHTLU010000013">
    <property type="protein sequence ID" value="MFD1220125.1"/>
    <property type="molecule type" value="Genomic_DNA"/>
</dbReference>
<dbReference type="RefSeq" id="WP_079908346.1">
    <property type="nucleotide sequence ID" value="NZ_BAABJG010000006.1"/>
</dbReference>
<organism evidence="3 4">
    <name type="scientific">Paenibacillus vulneris</name>
    <dbReference type="NCBI Taxonomy" id="1133364"/>
    <lineage>
        <taxon>Bacteria</taxon>
        <taxon>Bacillati</taxon>
        <taxon>Bacillota</taxon>
        <taxon>Bacilli</taxon>
        <taxon>Bacillales</taxon>
        <taxon>Paenibacillaceae</taxon>
        <taxon>Paenibacillus</taxon>
    </lineage>
</organism>
<sequence length="763" mass="81052">MKDKSKKPPFRARKTTLLCTLAVCTALMANVPLASAGKPGVFIANDTYFTLENATFTAGSESSALQFSIKMHNGSEGAVDFNGYGVQIIDEQGSSYPAKLTSKQNARVSPGQEQQYSFVSQLGKNATAQNLKVQLFAWDSGSPTFTRTIGELPVSSAVSSELDPAKLMLISLKDVDSSYSQDALVAMRLGQSYPVTENGVQYLFTDLYVRNAGSSNFQLPSGLQFRLKGSDSITYTASLVNGGQDTLIPDKLTKVRLRTPVPASFDANSYALEAFYTEDSVDRVAGSVPLTGTIATVALGTEQPYSLYGTDKGLKIKAEQATSTRQNDGFLVQSTVTLRNDGSEVLALPALSATYLLDSETLAASVQDKSVTTGFLAPGQSATYNFSVLVPGGIDPASVKLALMESPGSTSSGSSSNSSSNNGTGNSSTSSSKASTSSTTANSSSTSGAANESTNANSSSSSSNSNSSSSKSSVSTVNVNSYPVMIIDLKGIQRTNSAVVQAKPYQMGTPLSLAPNGLIDKNLEISLVELHMHENTDYGYKTAIAKYKITNKGNGTLPIPDIGTELVNEWGESFSGVKQSSSAATIMPNTSYVVSYSYMIPTDVTGQSLALNVIDPKSAAPNKLSIGSFQVAVQSESNDKVISFYPFEVSFDAYSIATLYNSGYVYQLSLDLNITRKDPVIVDQNFSKMEFDLVDGQGRILGSTSASFTGTEKLVSGKQKISFSNIKTEEFDNKLSINVYETIETPSGTAKRLVKQLTQDWGN</sequence>
<dbReference type="Proteomes" id="UP001597180">
    <property type="component" value="Unassembled WGS sequence"/>
</dbReference>
<evidence type="ECO:0000313" key="4">
    <source>
        <dbReference type="Proteomes" id="UP001597180"/>
    </source>
</evidence>
<keyword evidence="4" id="KW-1185">Reference proteome</keyword>
<evidence type="ECO:0008006" key="5">
    <source>
        <dbReference type="Google" id="ProtNLM"/>
    </source>
</evidence>
<protein>
    <recommendedName>
        <fullName evidence="5">DUF11 domain-containing protein</fullName>
    </recommendedName>
</protein>
<evidence type="ECO:0000256" key="1">
    <source>
        <dbReference type="SAM" id="MobiDB-lite"/>
    </source>
</evidence>